<dbReference type="InterPro" id="IPR000719">
    <property type="entry name" value="Prot_kinase_dom"/>
</dbReference>
<dbReference type="Gene3D" id="3.30.200.20">
    <property type="entry name" value="Phosphorylase Kinase, domain 1"/>
    <property type="match status" value="1"/>
</dbReference>
<dbReference type="SUPFAM" id="SSF101898">
    <property type="entry name" value="NHL repeat"/>
    <property type="match status" value="1"/>
</dbReference>
<dbReference type="Proteomes" id="UP000542674">
    <property type="component" value="Unassembled WGS sequence"/>
</dbReference>
<evidence type="ECO:0000256" key="6">
    <source>
        <dbReference type="ARBA" id="ARBA00022840"/>
    </source>
</evidence>
<keyword evidence="6" id="KW-0067">ATP-binding</keyword>
<dbReference type="Gene3D" id="1.10.510.10">
    <property type="entry name" value="Transferase(Phosphotransferase) domain 1"/>
    <property type="match status" value="1"/>
</dbReference>
<accession>A0A7W7WVQ3</accession>
<evidence type="ECO:0000256" key="4">
    <source>
        <dbReference type="ARBA" id="ARBA00022741"/>
    </source>
</evidence>
<keyword evidence="10" id="KW-1185">Reference proteome</keyword>
<keyword evidence="4" id="KW-0547">Nucleotide-binding</keyword>
<dbReference type="RefSeq" id="WP_184668821.1">
    <property type="nucleotide sequence ID" value="NZ_BAABAI010000045.1"/>
</dbReference>
<evidence type="ECO:0000313" key="10">
    <source>
        <dbReference type="Proteomes" id="UP000542674"/>
    </source>
</evidence>
<evidence type="ECO:0000313" key="9">
    <source>
        <dbReference type="EMBL" id="MBB4965326.1"/>
    </source>
</evidence>
<proteinExistence type="predicted"/>
<gene>
    <name evidence="9" type="ORF">F4559_002685</name>
</gene>
<dbReference type="InterPro" id="IPR011009">
    <property type="entry name" value="Kinase-like_dom_sf"/>
</dbReference>
<protein>
    <recommendedName>
        <fullName evidence="1">non-specific serine/threonine protein kinase</fullName>
        <ecNumber evidence="1">2.7.11.1</ecNumber>
    </recommendedName>
</protein>
<dbReference type="EMBL" id="JACHJS010000001">
    <property type="protein sequence ID" value="MBB4965326.1"/>
    <property type="molecule type" value="Genomic_DNA"/>
</dbReference>
<feature type="region of interest" description="Disordered" evidence="7">
    <location>
        <begin position="617"/>
        <end position="652"/>
    </location>
</feature>
<organism evidence="9 10">
    <name type="scientific">Saccharothrix violaceirubra</name>
    <dbReference type="NCBI Taxonomy" id="413306"/>
    <lineage>
        <taxon>Bacteria</taxon>
        <taxon>Bacillati</taxon>
        <taxon>Actinomycetota</taxon>
        <taxon>Actinomycetes</taxon>
        <taxon>Pseudonocardiales</taxon>
        <taxon>Pseudonocardiaceae</taxon>
        <taxon>Saccharothrix</taxon>
    </lineage>
</organism>
<name>A0A7W7WVQ3_9PSEU</name>
<dbReference type="Pfam" id="PF00069">
    <property type="entry name" value="Pkinase"/>
    <property type="match status" value="1"/>
</dbReference>
<keyword evidence="2" id="KW-0723">Serine/threonine-protein kinase</keyword>
<dbReference type="GO" id="GO:0004674">
    <property type="term" value="F:protein serine/threonine kinase activity"/>
    <property type="evidence" value="ECO:0007669"/>
    <property type="project" value="UniProtKB-KW"/>
</dbReference>
<feature type="domain" description="Protein kinase" evidence="8">
    <location>
        <begin position="12"/>
        <end position="269"/>
    </location>
</feature>
<feature type="region of interest" description="Disordered" evidence="7">
    <location>
        <begin position="669"/>
        <end position="708"/>
    </location>
</feature>
<keyword evidence="3" id="KW-0808">Transferase</keyword>
<evidence type="ECO:0000256" key="1">
    <source>
        <dbReference type="ARBA" id="ARBA00012513"/>
    </source>
</evidence>
<dbReference type="InterPro" id="IPR008271">
    <property type="entry name" value="Ser/Thr_kinase_AS"/>
</dbReference>
<dbReference type="SUPFAM" id="SSF56112">
    <property type="entry name" value="Protein kinase-like (PK-like)"/>
    <property type="match status" value="1"/>
</dbReference>
<evidence type="ECO:0000256" key="2">
    <source>
        <dbReference type="ARBA" id="ARBA00022527"/>
    </source>
</evidence>
<dbReference type="PROSITE" id="PS50011">
    <property type="entry name" value="PROTEIN_KINASE_DOM"/>
    <property type="match status" value="1"/>
</dbReference>
<feature type="compositionally biased region" description="Low complexity" evidence="7">
    <location>
        <begin position="680"/>
        <end position="692"/>
    </location>
</feature>
<reference evidence="9 10" key="1">
    <citation type="submission" date="2020-08" db="EMBL/GenBank/DDBJ databases">
        <title>Sequencing the genomes of 1000 actinobacteria strains.</title>
        <authorList>
            <person name="Klenk H.-P."/>
        </authorList>
    </citation>
    <scope>NUCLEOTIDE SEQUENCE [LARGE SCALE GENOMIC DNA]</scope>
    <source>
        <strain evidence="9 10">DSM 45084</strain>
    </source>
</reference>
<sequence>MGTAGGLLACRYRLDRVSGRGAAGVVWHAVDELIGREVAVKELRPATDGVPGIGGPARALREARALGRISHPGVIGIHDVVTEDDTVYLVVELVRAPALESVLSEGPLSPERVEVPTARLLDVLAAAHGHGVVHRDVKPGNVMLLPGDEVKLVDFGIALTARDERLTREGVLGSTGYLAPELFDGGEPSAASDLWALGVTLYQALTGVTPFERGTEAATLHAILFADPPPLPVTGRLADVITGLLTRPVERRLTASAAVALLRRTEAWDPRATTVSSAPRRPGEARYRVIRPHPALVVSAAALIVALSSVVLVDLVLSGRLPWWTLVSVVLPSAVAGGEAHLRHLRRWWDTVEVSARGVVLSRTGDRRERVLPWPAFSRLEVAKVRTGARLTIGDVRVDVARPAAEVVRDLTGIAPPGVLVKAGVATPVPHAMPTLSAGVVFVALVRLIEVPAQREPLVDSSKRYTALGGAARADVVVGVADDRTVAVLRTRTAGAVAETFRPRGGPVDLIAVSTDGTTFASSGPDGTTIHGTASLRTLVGGARDRAAGLALDEHGRVAVLLTGEPGRRVIKVLGTDRVAEPVTITDRTGDVSAVRVVVPPGADRVEVVGVDTAGGHHTWTFTDPTDLRPGPARHRDPPADWPGGPAALTEDGRTWVVPAGPGSVRLYEPVGFTVPPGDSPSARSRTATASSPRERTEPCAPTASPPA</sequence>
<keyword evidence="5" id="KW-0418">Kinase</keyword>
<evidence type="ECO:0000256" key="5">
    <source>
        <dbReference type="ARBA" id="ARBA00022777"/>
    </source>
</evidence>
<evidence type="ECO:0000259" key="8">
    <source>
        <dbReference type="PROSITE" id="PS50011"/>
    </source>
</evidence>
<dbReference type="PANTHER" id="PTHR43289">
    <property type="entry name" value="MITOGEN-ACTIVATED PROTEIN KINASE KINASE KINASE 20-RELATED"/>
    <property type="match status" value="1"/>
</dbReference>
<dbReference type="PANTHER" id="PTHR43289:SF6">
    <property type="entry name" value="SERINE_THREONINE-PROTEIN KINASE NEKL-3"/>
    <property type="match status" value="1"/>
</dbReference>
<dbReference type="AlphaFoldDB" id="A0A7W7WVQ3"/>
<dbReference type="PROSITE" id="PS00108">
    <property type="entry name" value="PROTEIN_KINASE_ST"/>
    <property type="match status" value="1"/>
</dbReference>
<dbReference type="GO" id="GO:0005524">
    <property type="term" value="F:ATP binding"/>
    <property type="evidence" value="ECO:0007669"/>
    <property type="project" value="UniProtKB-KW"/>
</dbReference>
<dbReference type="EC" id="2.7.11.1" evidence="1"/>
<dbReference type="SMART" id="SM00220">
    <property type="entry name" value="S_TKc"/>
    <property type="match status" value="1"/>
</dbReference>
<dbReference type="CDD" id="cd14014">
    <property type="entry name" value="STKc_PknB_like"/>
    <property type="match status" value="1"/>
</dbReference>
<evidence type="ECO:0000256" key="3">
    <source>
        <dbReference type="ARBA" id="ARBA00022679"/>
    </source>
</evidence>
<comment type="caution">
    <text evidence="9">The sequence shown here is derived from an EMBL/GenBank/DDBJ whole genome shotgun (WGS) entry which is preliminary data.</text>
</comment>
<evidence type="ECO:0000256" key="7">
    <source>
        <dbReference type="SAM" id="MobiDB-lite"/>
    </source>
</evidence>